<feature type="compositionally biased region" description="Low complexity" evidence="1">
    <location>
        <begin position="137"/>
        <end position="152"/>
    </location>
</feature>
<evidence type="ECO:0000313" key="5">
    <source>
        <dbReference type="Proteomes" id="UP000518752"/>
    </source>
</evidence>
<feature type="compositionally biased region" description="Pro residues" evidence="1">
    <location>
        <begin position="114"/>
        <end position="126"/>
    </location>
</feature>
<dbReference type="Proteomes" id="UP000518752">
    <property type="component" value="Unassembled WGS sequence"/>
</dbReference>
<feature type="chain" id="PRO_5034840534" evidence="3">
    <location>
        <begin position="19"/>
        <end position="181"/>
    </location>
</feature>
<sequence>MYLLLSLVALIAARLANAQFNNTFGNDSPSPGPIIGIVVGAVSLIIFVIIITSCRRRQLRMQSPQMSNVMILNPPAGYWSSQGDAPPPSYTAGNYFPPPSGPPPSLSPNNYAPVCPPISATPPGSPPSNIDHRYRSQDSSSSPSSHPQTSSYGEYLPPPRTLPQAHVQRDGQNASSLMRML</sequence>
<keyword evidence="3" id="KW-0732">Signal</keyword>
<keyword evidence="2" id="KW-0812">Transmembrane</keyword>
<comment type="caution">
    <text evidence="4">The sequence shown here is derived from an EMBL/GenBank/DDBJ whole genome shotgun (WGS) entry which is preliminary data.</text>
</comment>
<dbReference type="EMBL" id="JAACJN010000031">
    <property type="protein sequence ID" value="KAF5387576.1"/>
    <property type="molecule type" value="Genomic_DNA"/>
</dbReference>
<feature type="compositionally biased region" description="Pro residues" evidence="1">
    <location>
        <begin position="96"/>
        <end position="106"/>
    </location>
</feature>
<gene>
    <name evidence="4" type="ORF">D9757_006582</name>
</gene>
<keyword evidence="2" id="KW-0472">Membrane</keyword>
<evidence type="ECO:0000256" key="3">
    <source>
        <dbReference type="SAM" id="SignalP"/>
    </source>
</evidence>
<proteinExistence type="predicted"/>
<feature type="signal peptide" evidence="3">
    <location>
        <begin position="1"/>
        <end position="18"/>
    </location>
</feature>
<evidence type="ECO:0000256" key="1">
    <source>
        <dbReference type="SAM" id="MobiDB-lite"/>
    </source>
</evidence>
<evidence type="ECO:0000256" key="2">
    <source>
        <dbReference type="SAM" id="Phobius"/>
    </source>
</evidence>
<organism evidence="4 5">
    <name type="scientific">Collybiopsis confluens</name>
    <dbReference type="NCBI Taxonomy" id="2823264"/>
    <lineage>
        <taxon>Eukaryota</taxon>
        <taxon>Fungi</taxon>
        <taxon>Dikarya</taxon>
        <taxon>Basidiomycota</taxon>
        <taxon>Agaricomycotina</taxon>
        <taxon>Agaricomycetes</taxon>
        <taxon>Agaricomycetidae</taxon>
        <taxon>Agaricales</taxon>
        <taxon>Marasmiineae</taxon>
        <taxon>Omphalotaceae</taxon>
        <taxon>Collybiopsis</taxon>
    </lineage>
</organism>
<feature type="transmembrane region" description="Helical" evidence="2">
    <location>
        <begin position="34"/>
        <end position="54"/>
    </location>
</feature>
<protein>
    <submittedName>
        <fullName evidence="4">Uncharacterized protein</fullName>
    </submittedName>
</protein>
<feature type="region of interest" description="Disordered" evidence="1">
    <location>
        <begin position="82"/>
        <end position="181"/>
    </location>
</feature>
<keyword evidence="2" id="KW-1133">Transmembrane helix</keyword>
<accession>A0A8H5MBI0</accession>
<feature type="compositionally biased region" description="Polar residues" evidence="1">
    <location>
        <begin position="170"/>
        <end position="181"/>
    </location>
</feature>
<name>A0A8H5MBI0_9AGAR</name>
<keyword evidence="5" id="KW-1185">Reference proteome</keyword>
<reference evidence="4 5" key="1">
    <citation type="journal article" date="2020" name="ISME J.">
        <title>Uncovering the hidden diversity of litter-decomposition mechanisms in mushroom-forming fungi.</title>
        <authorList>
            <person name="Floudas D."/>
            <person name="Bentzer J."/>
            <person name="Ahren D."/>
            <person name="Johansson T."/>
            <person name="Persson P."/>
            <person name="Tunlid A."/>
        </authorList>
    </citation>
    <scope>NUCLEOTIDE SEQUENCE [LARGE SCALE GENOMIC DNA]</scope>
    <source>
        <strain evidence="4 5">CBS 406.79</strain>
    </source>
</reference>
<dbReference type="AlphaFoldDB" id="A0A8H5MBI0"/>
<evidence type="ECO:0000313" key="4">
    <source>
        <dbReference type="EMBL" id="KAF5387576.1"/>
    </source>
</evidence>